<gene>
    <name evidence="2" type="ORF">A2140_03800</name>
</gene>
<reference evidence="2 3" key="1">
    <citation type="journal article" date="2016" name="Nat. Commun.">
        <title>Thousands of microbial genomes shed light on interconnected biogeochemical processes in an aquifer system.</title>
        <authorList>
            <person name="Anantharaman K."/>
            <person name="Brown C.T."/>
            <person name="Hug L.A."/>
            <person name="Sharon I."/>
            <person name="Castelle C.J."/>
            <person name="Probst A.J."/>
            <person name="Thomas B.C."/>
            <person name="Singh A."/>
            <person name="Wilkins M.J."/>
            <person name="Karaoz U."/>
            <person name="Brodie E.L."/>
            <person name="Williams K.H."/>
            <person name="Hubbard S.S."/>
            <person name="Banfield J.F."/>
        </authorList>
    </citation>
    <scope>NUCLEOTIDE SEQUENCE [LARGE SCALE GENOMIC DNA]</scope>
</reference>
<evidence type="ECO:0000313" key="3">
    <source>
        <dbReference type="Proteomes" id="UP000178379"/>
    </source>
</evidence>
<proteinExistence type="predicted"/>
<comment type="caution">
    <text evidence="2">The sequence shown here is derived from an EMBL/GenBank/DDBJ whole genome shotgun (WGS) entry which is preliminary data.</text>
</comment>
<sequence length="136" mass="14805">MPQQPSVQRWTWVALATALWFAPTLSAQARNFSAHLIAAPASYQGICPGTIKFSGEIRATQPGKVQFKYIRSDGAPSPVQTLLFGSAGSKLLSTTWTLGSPSLPRYTGWIAIQFVHPQTDRSNPASFSILCTNKPR</sequence>
<keyword evidence="1" id="KW-0732">Signal</keyword>
<name>A0A1F6T3F2_9PROT</name>
<feature type="chain" id="PRO_5009526530" evidence="1">
    <location>
        <begin position="30"/>
        <end position="136"/>
    </location>
</feature>
<evidence type="ECO:0000313" key="2">
    <source>
        <dbReference type="EMBL" id="OGI39687.1"/>
    </source>
</evidence>
<feature type="signal peptide" evidence="1">
    <location>
        <begin position="1"/>
        <end position="29"/>
    </location>
</feature>
<dbReference type="AlphaFoldDB" id="A0A1F6T3F2"/>
<dbReference type="STRING" id="1817756.A2140_03800"/>
<accession>A0A1F6T3F2</accession>
<protein>
    <submittedName>
        <fullName evidence="2">Uncharacterized protein</fullName>
    </submittedName>
</protein>
<dbReference type="Proteomes" id="UP000178379">
    <property type="component" value="Unassembled WGS sequence"/>
</dbReference>
<organism evidence="2 3">
    <name type="scientific">Candidatus Muproteobacteria bacterium RBG_16_62_13</name>
    <dbReference type="NCBI Taxonomy" id="1817756"/>
    <lineage>
        <taxon>Bacteria</taxon>
        <taxon>Pseudomonadati</taxon>
        <taxon>Pseudomonadota</taxon>
        <taxon>Candidatus Muproteobacteria</taxon>
    </lineage>
</organism>
<dbReference type="EMBL" id="MFSQ01000090">
    <property type="protein sequence ID" value="OGI39687.1"/>
    <property type="molecule type" value="Genomic_DNA"/>
</dbReference>
<evidence type="ECO:0000256" key="1">
    <source>
        <dbReference type="SAM" id="SignalP"/>
    </source>
</evidence>